<accession>G5IDA9</accession>
<dbReference type="RefSeq" id="WP_006779472.1">
    <property type="nucleotide sequence ID" value="NZ_JH379027.1"/>
</dbReference>
<dbReference type="PATRIC" id="fig|742737.3.peg.1503"/>
<dbReference type="SUPFAM" id="SSF48452">
    <property type="entry name" value="TPR-like"/>
    <property type="match status" value="1"/>
</dbReference>
<feature type="non-terminal residue" evidence="2">
    <location>
        <position position="1"/>
    </location>
</feature>
<name>G5IDA9_9FIRM</name>
<dbReference type="Gene3D" id="1.25.40.10">
    <property type="entry name" value="Tetratricopeptide repeat domain"/>
    <property type="match status" value="1"/>
</dbReference>
<dbReference type="Proteomes" id="UP000005384">
    <property type="component" value="Unassembled WGS sequence"/>
</dbReference>
<evidence type="ECO:0000313" key="3">
    <source>
        <dbReference type="Proteomes" id="UP000005384"/>
    </source>
</evidence>
<keyword evidence="3" id="KW-1185">Reference proteome</keyword>
<comment type="caution">
    <text evidence="2">The sequence shown here is derived from an EMBL/GenBank/DDBJ whole genome shotgun (WGS) entry which is preliminary data.</text>
</comment>
<evidence type="ECO:0000256" key="1">
    <source>
        <dbReference type="SAM" id="MobiDB-lite"/>
    </source>
</evidence>
<proteinExistence type="predicted"/>
<dbReference type="AlphaFoldDB" id="G5IDA9"/>
<gene>
    <name evidence="2" type="ORF">HMPREF9473_01486</name>
</gene>
<feature type="compositionally biased region" description="Basic and acidic residues" evidence="1">
    <location>
        <begin position="7"/>
        <end position="24"/>
    </location>
</feature>
<organism evidence="2 3">
    <name type="scientific">Hungatella hathewayi WAL-18680</name>
    <dbReference type="NCBI Taxonomy" id="742737"/>
    <lineage>
        <taxon>Bacteria</taxon>
        <taxon>Bacillati</taxon>
        <taxon>Bacillota</taxon>
        <taxon>Clostridia</taxon>
        <taxon>Lachnospirales</taxon>
        <taxon>Lachnospiraceae</taxon>
        <taxon>Hungatella</taxon>
    </lineage>
</organism>
<dbReference type="InterPro" id="IPR011990">
    <property type="entry name" value="TPR-like_helical_dom_sf"/>
</dbReference>
<evidence type="ECO:0000313" key="2">
    <source>
        <dbReference type="EMBL" id="EHI60521.1"/>
    </source>
</evidence>
<reference evidence="2 3" key="1">
    <citation type="submission" date="2011-08" db="EMBL/GenBank/DDBJ databases">
        <title>The Genome Sequence of Clostridium hathewayi WAL-18680.</title>
        <authorList>
            <consortium name="The Broad Institute Genome Sequencing Platform"/>
            <person name="Earl A."/>
            <person name="Ward D."/>
            <person name="Feldgarden M."/>
            <person name="Gevers D."/>
            <person name="Finegold S.M."/>
            <person name="Summanen P.H."/>
            <person name="Molitoris D.R."/>
            <person name="Song M."/>
            <person name="Daigneault M."/>
            <person name="Allen-Vercoe E."/>
            <person name="Young S.K."/>
            <person name="Zeng Q."/>
            <person name="Gargeya S."/>
            <person name="Fitzgerald M."/>
            <person name="Haas B."/>
            <person name="Abouelleil A."/>
            <person name="Alvarado L."/>
            <person name="Arachchi H.M."/>
            <person name="Berlin A."/>
            <person name="Brown A."/>
            <person name="Chapman S.B."/>
            <person name="Chen Z."/>
            <person name="Dunbar C."/>
            <person name="Freedman E."/>
            <person name="Gearin G."/>
            <person name="Gellesch M."/>
            <person name="Goldberg J."/>
            <person name="Griggs A."/>
            <person name="Gujja S."/>
            <person name="Heiman D."/>
            <person name="Howarth C."/>
            <person name="Larson L."/>
            <person name="Lui A."/>
            <person name="MacDonald P.J.P."/>
            <person name="Montmayeur A."/>
            <person name="Murphy C."/>
            <person name="Neiman D."/>
            <person name="Pearson M."/>
            <person name="Priest M."/>
            <person name="Roberts A."/>
            <person name="Saif S."/>
            <person name="Shea T."/>
            <person name="Shenoy N."/>
            <person name="Sisk P."/>
            <person name="Stolte C."/>
            <person name="Sykes S."/>
            <person name="Wortman J."/>
            <person name="Nusbaum C."/>
            <person name="Birren B."/>
        </authorList>
    </citation>
    <scope>NUCLEOTIDE SEQUENCE [LARGE SCALE GENOMIC DNA]</scope>
    <source>
        <strain evidence="2 3">WAL-18680</strain>
    </source>
</reference>
<dbReference type="HOGENOM" id="CLU_1597986_0_0_9"/>
<dbReference type="EMBL" id="ADLN01000016">
    <property type="protein sequence ID" value="EHI60521.1"/>
    <property type="molecule type" value="Genomic_DNA"/>
</dbReference>
<sequence length="167" mass="17876">KGGGDSADNKDGKNGKKDADKENGTDGGDANNGTGSAGGGDTAAVSGQVTVLLSLGQALTEAERFDDARTLYQQAIDDGIRSDELYNRMGLCEMEAGDLDMALSYFDAGMQLPDEGARQKILYNRAAVYEQKQDFATALELLETYAATYGSTPEVDREIIFLKSRQQ</sequence>
<protein>
    <submittedName>
        <fullName evidence="2">Uncharacterized protein</fullName>
    </submittedName>
</protein>
<feature type="region of interest" description="Disordered" evidence="1">
    <location>
        <begin position="1"/>
        <end position="41"/>
    </location>
</feature>